<dbReference type="AlphaFoldDB" id="A0A0L9TPS4"/>
<name>A0A0L9TPS4_PHAAN</name>
<evidence type="ECO:0000256" key="1">
    <source>
        <dbReference type="SAM" id="MobiDB-lite"/>
    </source>
</evidence>
<evidence type="ECO:0000313" key="2">
    <source>
        <dbReference type="EMBL" id="KOM32169.1"/>
    </source>
</evidence>
<proteinExistence type="predicted"/>
<accession>A0A0L9TPS4</accession>
<dbReference type="EMBL" id="CM003371">
    <property type="protein sequence ID" value="KOM32169.1"/>
    <property type="molecule type" value="Genomic_DNA"/>
</dbReference>
<evidence type="ECO:0000313" key="3">
    <source>
        <dbReference type="Proteomes" id="UP000053144"/>
    </source>
</evidence>
<organism evidence="2 3">
    <name type="scientific">Phaseolus angularis</name>
    <name type="common">Azuki bean</name>
    <name type="synonym">Vigna angularis</name>
    <dbReference type="NCBI Taxonomy" id="3914"/>
    <lineage>
        <taxon>Eukaryota</taxon>
        <taxon>Viridiplantae</taxon>
        <taxon>Streptophyta</taxon>
        <taxon>Embryophyta</taxon>
        <taxon>Tracheophyta</taxon>
        <taxon>Spermatophyta</taxon>
        <taxon>Magnoliopsida</taxon>
        <taxon>eudicotyledons</taxon>
        <taxon>Gunneridae</taxon>
        <taxon>Pentapetalae</taxon>
        <taxon>rosids</taxon>
        <taxon>fabids</taxon>
        <taxon>Fabales</taxon>
        <taxon>Fabaceae</taxon>
        <taxon>Papilionoideae</taxon>
        <taxon>50 kb inversion clade</taxon>
        <taxon>NPAAA clade</taxon>
        <taxon>indigoferoid/millettioid clade</taxon>
        <taxon>Phaseoleae</taxon>
        <taxon>Vigna</taxon>
    </lineage>
</organism>
<gene>
    <name evidence="2" type="ORF">LR48_Vigan01g172500</name>
</gene>
<feature type="region of interest" description="Disordered" evidence="1">
    <location>
        <begin position="16"/>
        <end position="61"/>
    </location>
</feature>
<feature type="compositionally biased region" description="Acidic residues" evidence="1">
    <location>
        <begin position="37"/>
        <end position="46"/>
    </location>
</feature>
<sequence>MFSNLRSVVAPISCSSFEGVPAKGSPMPKSVIARTEDDTELGEEDQSAPPSPPLPVDSDEE</sequence>
<protein>
    <submittedName>
        <fullName evidence="2">Uncharacterized protein</fullName>
    </submittedName>
</protein>
<dbReference type="Gramene" id="KOM32169">
    <property type="protein sequence ID" value="KOM32169"/>
    <property type="gene ID" value="LR48_Vigan01g172500"/>
</dbReference>
<dbReference type="Proteomes" id="UP000053144">
    <property type="component" value="Chromosome 1"/>
</dbReference>
<reference evidence="3" key="1">
    <citation type="journal article" date="2015" name="Proc. Natl. Acad. Sci. U.S.A.">
        <title>Genome sequencing of adzuki bean (Vigna angularis) provides insight into high starch and low fat accumulation and domestication.</title>
        <authorList>
            <person name="Yang K."/>
            <person name="Tian Z."/>
            <person name="Chen C."/>
            <person name="Luo L."/>
            <person name="Zhao B."/>
            <person name="Wang Z."/>
            <person name="Yu L."/>
            <person name="Li Y."/>
            <person name="Sun Y."/>
            <person name="Li W."/>
            <person name="Chen Y."/>
            <person name="Li Y."/>
            <person name="Zhang Y."/>
            <person name="Ai D."/>
            <person name="Zhao J."/>
            <person name="Shang C."/>
            <person name="Ma Y."/>
            <person name="Wu B."/>
            <person name="Wang M."/>
            <person name="Gao L."/>
            <person name="Sun D."/>
            <person name="Zhang P."/>
            <person name="Guo F."/>
            <person name="Wang W."/>
            <person name="Li Y."/>
            <person name="Wang J."/>
            <person name="Varshney R.K."/>
            <person name="Wang J."/>
            <person name="Ling H.Q."/>
            <person name="Wan P."/>
        </authorList>
    </citation>
    <scope>NUCLEOTIDE SEQUENCE</scope>
    <source>
        <strain evidence="3">cv. Jingnong 6</strain>
    </source>
</reference>